<accession>A0A6G1CE53</accession>
<feature type="compositionally biased region" description="Low complexity" evidence="7">
    <location>
        <begin position="221"/>
        <end position="249"/>
    </location>
</feature>
<feature type="region of interest" description="Disordered" evidence="7">
    <location>
        <begin position="1"/>
        <end position="33"/>
    </location>
</feature>
<reference evidence="9 10" key="1">
    <citation type="submission" date="2019-11" db="EMBL/GenBank/DDBJ databases">
        <title>Whole genome sequence of Oryza granulata.</title>
        <authorList>
            <person name="Li W."/>
        </authorList>
    </citation>
    <scope>NUCLEOTIDE SEQUENCE [LARGE SCALE GENOMIC DNA]</scope>
    <source>
        <strain evidence="10">cv. Menghai</strain>
        <tissue evidence="9">Leaf</tissue>
    </source>
</reference>
<comment type="caution">
    <text evidence="9">The sequence shown here is derived from an EMBL/GenBank/DDBJ whole genome shotgun (WGS) entry which is preliminary data.</text>
</comment>
<keyword evidence="6" id="KW-0175">Coiled coil</keyword>
<evidence type="ECO:0000256" key="6">
    <source>
        <dbReference type="SAM" id="Coils"/>
    </source>
</evidence>
<evidence type="ECO:0000256" key="2">
    <source>
        <dbReference type="ARBA" id="ARBA00023015"/>
    </source>
</evidence>
<dbReference type="Pfam" id="PF07716">
    <property type="entry name" value="bZIP_2"/>
    <property type="match status" value="1"/>
</dbReference>
<dbReference type="PANTHER" id="PTHR13690">
    <property type="entry name" value="TRANSCRIPTION FACTOR POSF21-RELATED"/>
    <property type="match status" value="1"/>
</dbReference>
<keyword evidence="10" id="KW-1185">Reference proteome</keyword>
<dbReference type="InterPro" id="IPR004827">
    <property type="entry name" value="bZIP"/>
</dbReference>
<dbReference type="OrthoDB" id="636273at2759"/>
<dbReference type="PROSITE" id="PS50217">
    <property type="entry name" value="BZIP"/>
    <property type="match status" value="1"/>
</dbReference>
<feature type="domain" description="BZIP" evidence="8">
    <location>
        <begin position="112"/>
        <end position="175"/>
    </location>
</feature>
<keyword evidence="3" id="KW-0238">DNA-binding</keyword>
<dbReference type="InterPro" id="IPR046347">
    <property type="entry name" value="bZIP_sf"/>
</dbReference>
<feature type="coiled-coil region" evidence="6">
    <location>
        <begin position="130"/>
        <end position="164"/>
    </location>
</feature>
<feature type="region of interest" description="Disordered" evidence="7">
    <location>
        <begin position="217"/>
        <end position="249"/>
    </location>
</feature>
<evidence type="ECO:0000313" key="9">
    <source>
        <dbReference type="EMBL" id="KAF0898452.1"/>
    </source>
</evidence>
<evidence type="ECO:0000256" key="1">
    <source>
        <dbReference type="ARBA" id="ARBA00004123"/>
    </source>
</evidence>
<dbReference type="CDD" id="cd14703">
    <property type="entry name" value="bZIP_plant_RF2"/>
    <property type="match status" value="1"/>
</dbReference>
<keyword evidence="2" id="KW-0805">Transcription regulation</keyword>
<dbReference type="GO" id="GO:0003677">
    <property type="term" value="F:DNA binding"/>
    <property type="evidence" value="ECO:0007669"/>
    <property type="project" value="UniProtKB-KW"/>
</dbReference>
<dbReference type="Proteomes" id="UP000479710">
    <property type="component" value="Unassembled WGS sequence"/>
</dbReference>
<evidence type="ECO:0000259" key="8">
    <source>
        <dbReference type="PROSITE" id="PS50217"/>
    </source>
</evidence>
<dbReference type="SMART" id="SM00338">
    <property type="entry name" value="BRLZ"/>
    <property type="match status" value="1"/>
</dbReference>
<dbReference type="GO" id="GO:0005634">
    <property type="term" value="C:nucleus"/>
    <property type="evidence" value="ECO:0007669"/>
    <property type="project" value="UniProtKB-SubCell"/>
</dbReference>
<comment type="subcellular location">
    <subcellularLocation>
        <location evidence="1">Nucleus</location>
    </subcellularLocation>
</comment>
<evidence type="ECO:0000256" key="4">
    <source>
        <dbReference type="ARBA" id="ARBA00023163"/>
    </source>
</evidence>
<evidence type="ECO:0000256" key="3">
    <source>
        <dbReference type="ARBA" id="ARBA00023125"/>
    </source>
</evidence>
<dbReference type="AlphaFoldDB" id="A0A6G1CE53"/>
<evidence type="ECO:0000313" key="10">
    <source>
        <dbReference type="Proteomes" id="UP000479710"/>
    </source>
</evidence>
<feature type="compositionally biased region" description="Polar residues" evidence="7">
    <location>
        <begin position="1"/>
        <end position="21"/>
    </location>
</feature>
<evidence type="ECO:0000256" key="7">
    <source>
        <dbReference type="SAM" id="MobiDB-lite"/>
    </source>
</evidence>
<dbReference type="GO" id="GO:0003700">
    <property type="term" value="F:DNA-binding transcription factor activity"/>
    <property type="evidence" value="ECO:0007669"/>
    <property type="project" value="InterPro"/>
</dbReference>
<protein>
    <recommendedName>
        <fullName evidence="8">BZIP domain-containing protein</fullName>
    </recommendedName>
</protein>
<feature type="region of interest" description="Disordered" evidence="7">
    <location>
        <begin position="52"/>
        <end position="74"/>
    </location>
</feature>
<keyword evidence="5" id="KW-0539">Nucleus</keyword>
<proteinExistence type="predicted"/>
<gene>
    <name evidence="9" type="ORF">E2562_007288</name>
</gene>
<dbReference type="PANTHER" id="PTHR13690:SF80">
    <property type="entry name" value="BZIP TRANSCRIPTION FACTOR FAMILY PROTEIN-RELATED"/>
    <property type="match status" value="1"/>
</dbReference>
<dbReference type="SUPFAM" id="SSF57959">
    <property type="entry name" value="Leucine zipper domain"/>
    <property type="match status" value="1"/>
</dbReference>
<keyword evidence="4" id="KW-0804">Transcription</keyword>
<dbReference type="InterPro" id="IPR044759">
    <property type="entry name" value="bZIP_RF2"/>
</dbReference>
<evidence type="ECO:0000256" key="5">
    <source>
        <dbReference type="ARBA" id="ARBA00023242"/>
    </source>
</evidence>
<name>A0A6G1CE53_9ORYZ</name>
<sequence length="249" mass="27635">MLVSSGNANQEQIESTDNEANSMGGGDMPRHCRSLSMESFTTRNLDLGAVGQTMPNFQLPSTGEGVGGHGGSGSNGDHTALIDAKLGNGEFSEAEKKTIMESESLSELVLTDPKKVKKILSNRRSAKRSKERKLKHKVALERKLQLLQMEITKLSQQLMMVQREFSGLLSQNNELKIRIQEMDRQRQMSDAIFEAMAAEAMQLVQVAFGDQFNYPHVPNGSQQQMSTQMIQLQQPQTQAQPSQTQQNQP</sequence>
<feature type="compositionally biased region" description="Gly residues" evidence="7">
    <location>
        <begin position="64"/>
        <end position="74"/>
    </location>
</feature>
<organism evidence="9 10">
    <name type="scientific">Oryza meyeriana var. granulata</name>
    <dbReference type="NCBI Taxonomy" id="110450"/>
    <lineage>
        <taxon>Eukaryota</taxon>
        <taxon>Viridiplantae</taxon>
        <taxon>Streptophyta</taxon>
        <taxon>Embryophyta</taxon>
        <taxon>Tracheophyta</taxon>
        <taxon>Spermatophyta</taxon>
        <taxon>Magnoliopsida</taxon>
        <taxon>Liliopsida</taxon>
        <taxon>Poales</taxon>
        <taxon>Poaceae</taxon>
        <taxon>BOP clade</taxon>
        <taxon>Oryzoideae</taxon>
        <taxon>Oryzeae</taxon>
        <taxon>Oryzinae</taxon>
        <taxon>Oryza</taxon>
        <taxon>Oryza meyeriana</taxon>
    </lineage>
</organism>
<dbReference type="EMBL" id="SPHZ02000009">
    <property type="protein sequence ID" value="KAF0898452.1"/>
    <property type="molecule type" value="Genomic_DNA"/>
</dbReference>